<dbReference type="AlphaFoldDB" id="A0A8E2DQP0"/>
<proteinExistence type="predicted"/>
<dbReference type="Proteomes" id="UP000250043">
    <property type="component" value="Unassembled WGS sequence"/>
</dbReference>
<sequence length="151" mass="16913">MRGLSLPSPTTRSACAALAAQNHKPRLPMPQIPDHRLVTMQLRRTFRRQYWSGESITVASHFFHDTYPTSTALTSNGMILSSNRKMQSVLGVFTHDGLNTTLRTGRVRKCALRDTRMCNPKFTSSGDSMTSTSVQRSICVWTVTHLETSNL</sequence>
<evidence type="ECO:0000313" key="2">
    <source>
        <dbReference type="Proteomes" id="UP000250043"/>
    </source>
</evidence>
<gene>
    <name evidence="1" type="ORF">OBBRIDRAFT_238022</name>
</gene>
<keyword evidence="2" id="KW-1185">Reference proteome</keyword>
<organism evidence="1 2">
    <name type="scientific">Obba rivulosa</name>
    <dbReference type="NCBI Taxonomy" id="1052685"/>
    <lineage>
        <taxon>Eukaryota</taxon>
        <taxon>Fungi</taxon>
        <taxon>Dikarya</taxon>
        <taxon>Basidiomycota</taxon>
        <taxon>Agaricomycotina</taxon>
        <taxon>Agaricomycetes</taxon>
        <taxon>Polyporales</taxon>
        <taxon>Gelatoporiaceae</taxon>
        <taxon>Obba</taxon>
    </lineage>
</organism>
<accession>A0A8E2DQP0</accession>
<evidence type="ECO:0000313" key="1">
    <source>
        <dbReference type="EMBL" id="OCH93896.1"/>
    </source>
</evidence>
<name>A0A8E2DQP0_9APHY</name>
<reference evidence="1 2" key="1">
    <citation type="submission" date="2016-07" db="EMBL/GenBank/DDBJ databases">
        <title>Draft genome of the white-rot fungus Obba rivulosa 3A-2.</title>
        <authorList>
            <consortium name="DOE Joint Genome Institute"/>
            <person name="Miettinen O."/>
            <person name="Riley R."/>
            <person name="Acob R."/>
            <person name="Barry K."/>
            <person name="Cullen D."/>
            <person name="De Vries R."/>
            <person name="Hainaut M."/>
            <person name="Hatakka A."/>
            <person name="Henrissat B."/>
            <person name="Hilden K."/>
            <person name="Kuo R."/>
            <person name="Labutti K."/>
            <person name="Lipzen A."/>
            <person name="Makela M.R."/>
            <person name="Sandor L."/>
            <person name="Spatafora J.W."/>
            <person name="Grigoriev I.V."/>
            <person name="Hibbett D.S."/>
        </authorList>
    </citation>
    <scope>NUCLEOTIDE SEQUENCE [LARGE SCALE GENOMIC DNA]</scope>
    <source>
        <strain evidence="1 2">3A-2</strain>
    </source>
</reference>
<protein>
    <submittedName>
        <fullName evidence="1">Uncharacterized protein</fullName>
    </submittedName>
</protein>
<dbReference type="EMBL" id="KV722349">
    <property type="protein sequence ID" value="OCH93896.1"/>
    <property type="molecule type" value="Genomic_DNA"/>
</dbReference>